<evidence type="ECO:0000256" key="8">
    <source>
        <dbReference type="PROSITE-ProRule" id="PRU10059"/>
    </source>
</evidence>
<dbReference type="GO" id="GO:0008810">
    <property type="term" value="F:cellulase activity"/>
    <property type="evidence" value="ECO:0007669"/>
    <property type="project" value="UniProtKB-EC"/>
</dbReference>
<evidence type="ECO:0000313" key="12">
    <source>
        <dbReference type="EMBL" id="CAH9057347.1"/>
    </source>
</evidence>
<sequence length="498" mass="54950">MKRIESLHSLIPLVLTILLLNGLPATESHNYADALTKCLLFFEGQRSGRLPPEQRMTWRGHSGLGDGRTVDMDLTGGYYDAGDNIKFGFPMAFTTTMLAWSVIEFGRDMPPAELENALVAIKWATDYLLKTVSQPDRIFVQVGDPILDHMCWERPEDMDTPRTVYSVDAPNPASDIAGETAAALAASSLAFRSSDPDYAHILLSNATRVFSYADSFRGAYSDNANIRGAVCPFYCDFDGYQDELLWSAAWLRRATKNDTYLNYLHTNRQTLGDSDTINDFGWDNKYAGINVLVSKEVLEGSVDDLEAYKGSADSFMCTLIPETPTSHVDYTPAGLIYKPGGSNLQHATLLSLMLLVYASSLERSSQTVHCGSVTVSPAMLRKVAKRQVDYILGDNPKKLSYMVGYGHEFPQRIHHRGSSLPSVKDHPQPIACHDGYVFYFNSSNPNPNLLVGAVVGGPGKNDEFEDDRGDFQKSEPTTYINAPFVGALAYFAAHPSKS</sequence>
<feature type="active site" evidence="9">
    <location>
        <position position="475"/>
    </location>
</feature>
<dbReference type="InterPro" id="IPR018221">
    <property type="entry name" value="Glyco_hydro_9_His_AS"/>
</dbReference>
<evidence type="ECO:0000256" key="2">
    <source>
        <dbReference type="ARBA" id="ARBA00007072"/>
    </source>
</evidence>
<dbReference type="InterPro" id="IPR033126">
    <property type="entry name" value="Glyco_hydro_9_Asp/Glu_AS"/>
</dbReference>
<feature type="chain" id="PRO_5040535801" description="Endoglucanase" evidence="10">
    <location>
        <begin position="29"/>
        <end position="498"/>
    </location>
</feature>
<keyword evidence="10" id="KW-0732">Signal</keyword>
<dbReference type="SUPFAM" id="SSF48208">
    <property type="entry name" value="Six-hairpin glycosidases"/>
    <property type="match status" value="1"/>
</dbReference>
<evidence type="ECO:0000256" key="5">
    <source>
        <dbReference type="ARBA" id="ARBA00023277"/>
    </source>
</evidence>
<dbReference type="FunFam" id="1.50.10.10:FF:000020">
    <property type="entry name" value="Endoglucanase"/>
    <property type="match status" value="1"/>
</dbReference>
<feature type="signal peptide" evidence="10">
    <location>
        <begin position="1"/>
        <end position="28"/>
    </location>
</feature>
<evidence type="ECO:0000256" key="3">
    <source>
        <dbReference type="ARBA" id="ARBA00022801"/>
    </source>
</evidence>
<evidence type="ECO:0000256" key="6">
    <source>
        <dbReference type="ARBA" id="ARBA00023295"/>
    </source>
</evidence>
<dbReference type="PROSITE" id="PS00698">
    <property type="entry name" value="GH9_3"/>
    <property type="match status" value="1"/>
</dbReference>
<evidence type="ECO:0000256" key="7">
    <source>
        <dbReference type="ARBA" id="ARBA00023326"/>
    </source>
</evidence>
<accession>A0A9P0YHX4</accession>
<feature type="active site" evidence="9">
    <location>
        <position position="466"/>
    </location>
</feature>
<protein>
    <recommendedName>
        <fullName evidence="10">Endoglucanase</fullName>
        <ecNumber evidence="10">3.2.1.4</ecNumber>
    </recommendedName>
</protein>
<organism evidence="12 13">
    <name type="scientific">Cuscuta europaea</name>
    <name type="common">European dodder</name>
    <dbReference type="NCBI Taxonomy" id="41803"/>
    <lineage>
        <taxon>Eukaryota</taxon>
        <taxon>Viridiplantae</taxon>
        <taxon>Streptophyta</taxon>
        <taxon>Embryophyta</taxon>
        <taxon>Tracheophyta</taxon>
        <taxon>Spermatophyta</taxon>
        <taxon>Magnoliopsida</taxon>
        <taxon>eudicotyledons</taxon>
        <taxon>Gunneridae</taxon>
        <taxon>Pentapetalae</taxon>
        <taxon>asterids</taxon>
        <taxon>lamiids</taxon>
        <taxon>Solanales</taxon>
        <taxon>Convolvulaceae</taxon>
        <taxon>Cuscuteae</taxon>
        <taxon>Cuscuta</taxon>
        <taxon>Cuscuta subgen. Cuscuta</taxon>
    </lineage>
</organism>
<reference evidence="12" key="1">
    <citation type="submission" date="2022-07" db="EMBL/GenBank/DDBJ databases">
        <authorList>
            <person name="Macas J."/>
            <person name="Novak P."/>
            <person name="Neumann P."/>
        </authorList>
    </citation>
    <scope>NUCLEOTIDE SEQUENCE</scope>
</reference>
<dbReference type="InterPro" id="IPR012341">
    <property type="entry name" value="6hp_glycosidase-like_sf"/>
</dbReference>
<keyword evidence="3 8" id="KW-0378">Hydrolase</keyword>
<dbReference type="PROSITE" id="PS00592">
    <property type="entry name" value="GH9_2"/>
    <property type="match status" value="1"/>
</dbReference>
<comment type="catalytic activity">
    <reaction evidence="1 10">
        <text>Endohydrolysis of (1-&gt;4)-beta-D-glucosidic linkages in cellulose, lichenin and cereal beta-D-glucans.</text>
        <dbReference type="EC" id="3.2.1.4"/>
    </reaction>
</comment>
<name>A0A9P0YHX4_CUSEU</name>
<dbReference type="InterPro" id="IPR008928">
    <property type="entry name" value="6-hairpin_glycosidase_sf"/>
</dbReference>
<dbReference type="Pfam" id="PF00759">
    <property type="entry name" value="Glyco_hydro_9"/>
    <property type="match status" value="1"/>
</dbReference>
<dbReference type="InterPro" id="IPR001701">
    <property type="entry name" value="Glyco_hydro_9"/>
</dbReference>
<proteinExistence type="inferred from homology"/>
<keyword evidence="7 8" id="KW-0624">Polysaccharide degradation</keyword>
<comment type="caution">
    <text evidence="12">The sequence shown here is derived from an EMBL/GenBank/DDBJ whole genome shotgun (WGS) entry which is preliminary data.</text>
</comment>
<keyword evidence="13" id="KW-1185">Reference proteome</keyword>
<dbReference type="Proteomes" id="UP001152484">
    <property type="component" value="Unassembled WGS sequence"/>
</dbReference>
<dbReference type="GO" id="GO:0030245">
    <property type="term" value="P:cellulose catabolic process"/>
    <property type="evidence" value="ECO:0007669"/>
    <property type="project" value="UniProtKB-KW"/>
</dbReference>
<evidence type="ECO:0000256" key="4">
    <source>
        <dbReference type="ARBA" id="ARBA00023001"/>
    </source>
</evidence>
<keyword evidence="4 10" id="KW-0136">Cellulose degradation</keyword>
<evidence type="ECO:0000256" key="1">
    <source>
        <dbReference type="ARBA" id="ARBA00000966"/>
    </source>
</evidence>
<feature type="active site" evidence="8">
    <location>
        <position position="414"/>
    </location>
</feature>
<keyword evidence="5 8" id="KW-0119">Carbohydrate metabolism</keyword>
<dbReference type="EMBL" id="CAMAPE010000004">
    <property type="protein sequence ID" value="CAH9057347.1"/>
    <property type="molecule type" value="Genomic_DNA"/>
</dbReference>
<evidence type="ECO:0000259" key="11">
    <source>
        <dbReference type="Pfam" id="PF00759"/>
    </source>
</evidence>
<dbReference type="EC" id="3.2.1.4" evidence="10"/>
<gene>
    <name evidence="12" type="ORF">CEURO_LOCUS1068</name>
</gene>
<dbReference type="OrthoDB" id="10257085at2759"/>
<evidence type="ECO:0000313" key="13">
    <source>
        <dbReference type="Proteomes" id="UP001152484"/>
    </source>
</evidence>
<feature type="domain" description="Glycoside hydrolase family 9" evidence="11">
    <location>
        <begin position="31"/>
        <end position="488"/>
    </location>
</feature>
<keyword evidence="6 8" id="KW-0326">Glycosidase</keyword>
<evidence type="ECO:0000256" key="10">
    <source>
        <dbReference type="RuleBase" id="RU361166"/>
    </source>
</evidence>
<dbReference type="PANTHER" id="PTHR22298">
    <property type="entry name" value="ENDO-1,4-BETA-GLUCANASE"/>
    <property type="match status" value="1"/>
</dbReference>
<evidence type="ECO:0000256" key="9">
    <source>
        <dbReference type="PROSITE-ProRule" id="PRU10060"/>
    </source>
</evidence>
<comment type="similarity">
    <text evidence="2 8 10">Belongs to the glycosyl hydrolase 9 (cellulase E) family.</text>
</comment>
<dbReference type="AlphaFoldDB" id="A0A9P0YHX4"/>
<dbReference type="Gene3D" id="1.50.10.10">
    <property type="match status" value="1"/>
</dbReference>